<dbReference type="EMBL" id="BK032790">
    <property type="protein sequence ID" value="DAF60566.1"/>
    <property type="molecule type" value="Genomic_DNA"/>
</dbReference>
<evidence type="ECO:0000313" key="1">
    <source>
        <dbReference type="EMBL" id="DAF60566.1"/>
    </source>
</evidence>
<sequence>METTDKEFESIKSKILKLKALAERGEKGEAINAQRLLDKLLGQYGITLDEVIEKTEERKWYKFACRKKYEQKLLHQCYFKALNKNELQYSKGSGGIYYQLTAYEFAELSNMYEWHKAQLNKEMKRMIDDFTEAYIIKHKITSDNCDDNSDDEDRPLTKEDLERISRITKLMYQVEDTSYCKMLEQK</sequence>
<protein>
    <recommendedName>
        <fullName evidence="2">DUF2786 domain-containing protein</fullName>
    </recommendedName>
</protein>
<proteinExistence type="predicted"/>
<organism evidence="1">
    <name type="scientific">Myoviridae sp. ctiX384</name>
    <dbReference type="NCBI Taxonomy" id="2827702"/>
    <lineage>
        <taxon>Viruses</taxon>
        <taxon>Duplodnaviria</taxon>
        <taxon>Heunggongvirae</taxon>
        <taxon>Uroviricota</taxon>
        <taxon>Caudoviricetes</taxon>
    </lineage>
</organism>
<evidence type="ECO:0008006" key="2">
    <source>
        <dbReference type="Google" id="ProtNLM"/>
    </source>
</evidence>
<reference evidence="1" key="1">
    <citation type="journal article" date="2021" name="Proc. Natl. Acad. Sci. U.S.A.">
        <title>A Catalog of Tens of Thousands of Viruses from Human Metagenomes Reveals Hidden Associations with Chronic Diseases.</title>
        <authorList>
            <person name="Tisza M.J."/>
            <person name="Buck C.B."/>
        </authorList>
    </citation>
    <scope>NUCLEOTIDE SEQUENCE</scope>
    <source>
        <strain evidence="1">CtiX384</strain>
    </source>
</reference>
<accession>A0A8S5TBF1</accession>
<name>A0A8S5TBF1_9CAUD</name>